<reference evidence="7" key="1">
    <citation type="submission" date="2024-07" db="EMBL/GenBank/DDBJ databases">
        <title>Pseudomonas strain that inhibits Aeromonas fish pathogens.</title>
        <authorList>
            <person name="Wildschutte H."/>
        </authorList>
    </citation>
    <scope>NUCLEOTIDE SEQUENCE [LARGE SCALE GENOMIC DNA]</scope>
    <source>
        <strain evidence="7">n60</strain>
    </source>
</reference>
<dbReference type="CDD" id="cd03221">
    <property type="entry name" value="ABCF_EF-3"/>
    <property type="match status" value="2"/>
</dbReference>
<evidence type="ECO:0000313" key="6">
    <source>
        <dbReference type="EMBL" id="MEX6462897.1"/>
    </source>
</evidence>
<keyword evidence="3" id="KW-0175">Coiled coil</keyword>
<dbReference type="RefSeq" id="WP_369141394.1">
    <property type="nucleotide sequence ID" value="NZ_JBFTEZ010000002.1"/>
</dbReference>
<feature type="domain" description="ABC transporter" evidence="5">
    <location>
        <begin position="7"/>
        <end position="223"/>
    </location>
</feature>
<proteinExistence type="predicted"/>
<accession>A0ABV3YGS9</accession>
<feature type="domain" description="ABC transporter" evidence="5">
    <location>
        <begin position="287"/>
        <end position="504"/>
    </location>
</feature>
<dbReference type="EMBL" id="JBFTEZ010000002">
    <property type="protein sequence ID" value="MEX6462897.1"/>
    <property type="molecule type" value="Genomic_DNA"/>
</dbReference>
<comment type="caution">
    <text evidence="6">The sequence shown here is derived from an EMBL/GenBank/DDBJ whole genome shotgun (WGS) entry which is preliminary data.</text>
</comment>
<dbReference type="GO" id="GO:0005524">
    <property type="term" value="F:ATP binding"/>
    <property type="evidence" value="ECO:0007669"/>
    <property type="project" value="UniProtKB-KW"/>
</dbReference>
<dbReference type="InterPro" id="IPR037118">
    <property type="entry name" value="Val-tRNA_synth_C_sf"/>
</dbReference>
<evidence type="ECO:0000256" key="3">
    <source>
        <dbReference type="SAM" id="Coils"/>
    </source>
</evidence>
<dbReference type="InterPro" id="IPR027417">
    <property type="entry name" value="P-loop_NTPase"/>
</dbReference>
<keyword evidence="1" id="KW-0547">Nucleotide-binding</keyword>
<dbReference type="Proteomes" id="UP001560293">
    <property type="component" value="Unassembled WGS sequence"/>
</dbReference>
<evidence type="ECO:0000313" key="7">
    <source>
        <dbReference type="Proteomes" id="UP001560293"/>
    </source>
</evidence>
<organism evidence="6 7">
    <name type="scientific">Dietzia cinnamea</name>
    <dbReference type="NCBI Taxonomy" id="321318"/>
    <lineage>
        <taxon>Bacteria</taxon>
        <taxon>Bacillati</taxon>
        <taxon>Actinomycetota</taxon>
        <taxon>Actinomycetes</taxon>
        <taxon>Mycobacteriales</taxon>
        <taxon>Dietziaceae</taxon>
        <taxon>Dietzia</taxon>
    </lineage>
</organism>
<keyword evidence="2 6" id="KW-0067">ATP-binding</keyword>
<dbReference type="SMART" id="SM00382">
    <property type="entry name" value="AAA"/>
    <property type="match status" value="2"/>
</dbReference>
<dbReference type="Pfam" id="PF12848">
    <property type="entry name" value="ABC_tran_Xtn"/>
    <property type="match status" value="1"/>
</dbReference>
<dbReference type="PANTHER" id="PTHR42855:SF1">
    <property type="entry name" value="ABC TRANSPORTER DOMAIN-CONTAINING PROTEIN"/>
    <property type="match status" value="1"/>
</dbReference>
<feature type="coiled-coil region" evidence="3">
    <location>
        <begin position="614"/>
        <end position="641"/>
    </location>
</feature>
<feature type="compositionally biased region" description="Gly residues" evidence="4">
    <location>
        <begin position="514"/>
        <end position="554"/>
    </location>
</feature>
<keyword evidence="7" id="KW-1185">Reference proteome</keyword>
<sequence length="644" mass="68238">MAPTNLINLEQGSISFGIRQVLDNVSLGVNAGDRIGVVGLNGGGKTTLLEILTGVAEPDTGRVSRVSGLRMAVVTQRTELAADTVGEAVVGGLGLAVHEWAGDARVRAVLDGIGIHDLGLDTPVADLSGGERRRVSLAAALVQDLDLLVLDEPTNHLDVEGVQWLADHLVGRSSALVVVTHDRWFLDTVATRTWEVVDGRVEQYEGGYNDWVFARAERDRQAAATESRRQNLMRKELAWLRRGAPARTSKPRYRIEAAEALIKDVPPPRDSLQLSSFAARRLGKVVVELEDARLDAPDGRTLVDDLTWRLAPGERIGLVGVNGSGKTTLLRALAGAAPLAAGRRKEGKTVRIGWLKQELDDLPLDQRVLEAIEDVATRVAFGKDELTASQLAERLGFSPARQRTPVGDLSGGERRRLQLTRVLMDEPNVLLLDEPTNDLDIDTLRQLEDLLDGWPGTMVVISHDRYLVERICDSVWALFGDGRLTNLPRGIDEYLERRRAAGAAGDSGKVSRGPVGGASAGAAGSGGAAAGAGGAGAAGGSAGSGGAAGAAGRTAGGVAGAGGAGSGLSSAEERALTKEMSKIERQMGKLDSREAELHREMAAVSEGAMGTEKLAALDRDLKDVSAEKDALEERWMELGEQLEG</sequence>
<dbReference type="Gene3D" id="1.10.287.380">
    <property type="entry name" value="Valyl-tRNA synthetase, C-terminal domain"/>
    <property type="match status" value="1"/>
</dbReference>
<dbReference type="PROSITE" id="PS00211">
    <property type="entry name" value="ABC_TRANSPORTER_1"/>
    <property type="match status" value="1"/>
</dbReference>
<dbReference type="Pfam" id="PF00005">
    <property type="entry name" value="ABC_tran"/>
    <property type="match status" value="2"/>
</dbReference>
<evidence type="ECO:0000259" key="5">
    <source>
        <dbReference type="PROSITE" id="PS50893"/>
    </source>
</evidence>
<evidence type="ECO:0000256" key="1">
    <source>
        <dbReference type="ARBA" id="ARBA00022741"/>
    </source>
</evidence>
<dbReference type="InterPro" id="IPR032781">
    <property type="entry name" value="ABC_tran_Xtn"/>
</dbReference>
<dbReference type="InterPro" id="IPR017871">
    <property type="entry name" value="ABC_transporter-like_CS"/>
</dbReference>
<dbReference type="Gene3D" id="3.40.50.300">
    <property type="entry name" value="P-loop containing nucleotide triphosphate hydrolases"/>
    <property type="match status" value="2"/>
</dbReference>
<name>A0ABV3YGS9_9ACTN</name>
<dbReference type="PROSITE" id="PS50893">
    <property type="entry name" value="ABC_TRANSPORTER_2"/>
    <property type="match status" value="2"/>
</dbReference>
<gene>
    <name evidence="6" type="ORF">AB6N35_00800</name>
</gene>
<evidence type="ECO:0000256" key="4">
    <source>
        <dbReference type="SAM" id="MobiDB-lite"/>
    </source>
</evidence>
<dbReference type="PANTHER" id="PTHR42855">
    <property type="entry name" value="ABC TRANSPORTER ATP-BINDING SUBUNIT"/>
    <property type="match status" value="1"/>
</dbReference>
<evidence type="ECO:0000256" key="2">
    <source>
        <dbReference type="ARBA" id="ARBA00022840"/>
    </source>
</evidence>
<dbReference type="InterPro" id="IPR051309">
    <property type="entry name" value="ABCF_ATPase"/>
</dbReference>
<dbReference type="InterPro" id="IPR003593">
    <property type="entry name" value="AAA+_ATPase"/>
</dbReference>
<dbReference type="SUPFAM" id="SSF52540">
    <property type="entry name" value="P-loop containing nucleoside triphosphate hydrolases"/>
    <property type="match status" value="2"/>
</dbReference>
<feature type="region of interest" description="Disordered" evidence="4">
    <location>
        <begin position="502"/>
        <end position="554"/>
    </location>
</feature>
<dbReference type="InterPro" id="IPR003439">
    <property type="entry name" value="ABC_transporter-like_ATP-bd"/>
</dbReference>
<protein>
    <submittedName>
        <fullName evidence="6">ABC-F family ATP-binding cassette domain-containing protein</fullName>
    </submittedName>
</protein>